<dbReference type="SUPFAM" id="SSF55874">
    <property type="entry name" value="ATPase domain of HSP90 chaperone/DNA topoisomerase II/histidine kinase"/>
    <property type="match status" value="1"/>
</dbReference>
<dbReference type="Gene3D" id="6.10.340.10">
    <property type="match status" value="1"/>
</dbReference>
<keyword evidence="6" id="KW-0418">Kinase</keyword>
<dbReference type="SMART" id="SM00387">
    <property type="entry name" value="HATPase_c"/>
    <property type="match status" value="1"/>
</dbReference>
<dbReference type="PANTHER" id="PTHR41523:SF8">
    <property type="entry name" value="ETHYLENE RESPONSE SENSOR PROTEIN"/>
    <property type="match status" value="1"/>
</dbReference>
<keyword evidence="5" id="KW-0547">Nucleotide-binding</keyword>
<dbReference type="Pfam" id="PF07568">
    <property type="entry name" value="HisKA_2"/>
    <property type="match status" value="1"/>
</dbReference>
<feature type="transmembrane region" description="Helical" evidence="8">
    <location>
        <begin position="309"/>
        <end position="331"/>
    </location>
</feature>
<dbReference type="EC" id="2.7.13.3" evidence="2"/>
<dbReference type="InterPro" id="IPR011495">
    <property type="entry name" value="Sig_transdc_His_kin_sub2_dim/P"/>
</dbReference>
<feature type="transmembrane region" description="Helical" evidence="8">
    <location>
        <begin position="18"/>
        <end position="38"/>
    </location>
</feature>
<dbReference type="InterPro" id="IPR003660">
    <property type="entry name" value="HAMP_dom"/>
</dbReference>
<gene>
    <name evidence="10" type="ORF">NEF87_001897</name>
</gene>
<dbReference type="Proteomes" id="UP001208689">
    <property type="component" value="Chromosome"/>
</dbReference>
<proteinExistence type="predicted"/>
<keyword evidence="8" id="KW-0812">Transmembrane</keyword>
<protein>
    <recommendedName>
        <fullName evidence="2">histidine kinase</fullName>
        <ecNumber evidence="2">2.7.13.3</ecNumber>
    </recommendedName>
</protein>
<evidence type="ECO:0000256" key="8">
    <source>
        <dbReference type="SAM" id="Phobius"/>
    </source>
</evidence>
<evidence type="ECO:0000256" key="3">
    <source>
        <dbReference type="ARBA" id="ARBA00022553"/>
    </source>
</evidence>
<dbReference type="Gene3D" id="3.30.565.10">
    <property type="entry name" value="Histidine kinase-like ATPase, C-terminal domain"/>
    <property type="match status" value="1"/>
</dbReference>
<dbReference type="EMBL" id="CP104013">
    <property type="protein sequence ID" value="UYP45612.1"/>
    <property type="molecule type" value="Genomic_DNA"/>
</dbReference>
<organism evidence="10 11">
    <name type="scientific">Candidatus Lokiarchaeum ossiferum</name>
    <dbReference type="NCBI Taxonomy" id="2951803"/>
    <lineage>
        <taxon>Archaea</taxon>
        <taxon>Promethearchaeati</taxon>
        <taxon>Promethearchaeota</taxon>
        <taxon>Promethearchaeia</taxon>
        <taxon>Promethearchaeales</taxon>
        <taxon>Promethearchaeaceae</taxon>
        <taxon>Candidatus Lokiarchaeum</taxon>
    </lineage>
</organism>
<dbReference type="Pfam" id="PF02518">
    <property type="entry name" value="HATPase_c"/>
    <property type="match status" value="1"/>
</dbReference>
<dbReference type="CDD" id="cd06225">
    <property type="entry name" value="HAMP"/>
    <property type="match status" value="1"/>
</dbReference>
<dbReference type="Pfam" id="PF00672">
    <property type="entry name" value="HAMP"/>
    <property type="match status" value="1"/>
</dbReference>
<sequence length="597" mass="68419">MKFPTKKMFHNFSYKTNLIVAFILVLMPVFVATSIFVYSNSKNRAEADFEQSKIRCEYEITSTIKLVDEGWKIFEKSLEQNMIDAFEVFEAAYNASGSNPAEMNLTALRSEIGFKYDLYIINASGVIIATTYKTDLYLDFSNLTTFFAILTEIRQGDQFVSDRITTETLTGILRKFAYMPTPDHQYLLELGLVSDEFSSTIDELNYLNIADKLIPLDPYLENIRIFDRLAYQEGLSDFQPSPELFDIVRSVYETGNKYEFKNETTGQLIKYIFVDLSDPNYPSNISKIVEITYNNNLIEEELLELRIQFIFANLLIVSVILIIVIVITKIFTAPINEIVQGVNEIAKGDLNYVIATKTQTDLQSIVESINLMVRERKRIDDELLQEGINLKKSLEDKEILLKEIHHRVKNNLQIISSLARLQKNSDISTDIIQANKDFQNRIQIMAMIHEILYGSNDMEFINLDQYVTQLVDFLFRSFQISKSEILVEIEIDEIRLNLDQGVLCGIIINEIITNALKYAFPKKSLSNTIHINIEEQNNGTITMVFSDNGVGLPLDFDHVTSKTLGMQLIYGLSKQLGGSISVYRDSGLRYEISFKKI</sequence>
<dbReference type="InterPro" id="IPR003594">
    <property type="entry name" value="HATPase_dom"/>
</dbReference>
<evidence type="ECO:0000256" key="2">
    <source>
        <dbReference type="ARBA" id="ARBA00012438"/>
    </source>
</evidence>
<evidence type="ECO:0000256" key="7">
    <source>
        <dbReference type="ARBA" id="ARBA00022840"/>
    </source>
</evidence>
<dbReference type="InterPro" id="IPR036890">
    <property type="entry name" value="HATPase_C_sf"/>
</dbReference>
<evidence type="ECO:0000313" key="11">
    <source>
        <dbReference type="Proteomes" id="UP001208689"/>
    </source>
</evidence>
<accession>A0ABY6HRW5</accession>
<keyword evidence="3" id="KW-0597">Phosphoprotein</keyword>
<keyword evidence="4" id="KW-0808">Transferase</keyword>
<evidence type="ECO:0000256" key="4">
    <source>
        <dbReference type="ARBA" id="ARBA00022679"/>
    </source>
</evidence>
<evidence type="ECO:0000256" key="5">
    <source>
        <dbReference type="ARBA" id="ARBA00022741"/>
    </source>
</evidence>
<keyword evidence="8" id="KW-1133">Transmembrane helix</keyword>
<keyword evidence="8" id="KW-0472">Membrane</keyword>
<evidence type="ECO:0000256" key="1">
    <source>
        <dbReference type="ARBA" id="ARBA00000085"/>
    </source>
</evidence>
<dbReference type="SMART" id="SM00304">
    <property type="entry name" value="HAMP"/>
    <property type="match status" value="1"/>
</dbReference>
<feature type="domain" description="HAMP" evidence="9">
    <location>
        <begin position="329"/>
        <end position="381"/>
    </location>
</feature>
<evidence type="ECO:0000256" key="6">
    <source>
        <dbReference type="ARBA" id="ARBA00022777"/>
    </source>
</evidence>
<dbReference type="PANTHER" id="PTHR41523">
    <property type="entry name" value="TWO-COMPONENT SYSTEM SENSOR PROTEIN"/>
    <property type="match status" value="1"/>
</dbReference>
<reference evidence="10" key="1">
    <citation type="submission" date="2022-09" db="EMBL/GenBank/DDBJ databases">
        <title>Actin cytoskeleton and complex cell architecture in an #Asgard archaeon.</title>
        <authorList>
            <person name="Ponce Toledo R.I."/>
            <person name="Schleper C."/>
            <person name="Rodrigues Oliveira T."/>
            <person name="Wollweber F."/>
            <person name="Xu J."/>
            <person name="Rittmann S."/>
            <person name="Klingl A."/>
            <person name="Pilhofer M."/>
        </authorList>
    </citation>
    <scope>NUCLEOTIDE SEQUENCE</scope>
    <source>
        <strain evidence="10">B-35</strain>
    </source>
</reference>
<keyword evidence="11" id="KW-1185">Reference proteome</keyword>
<name>A0ABY6HRW5_9ARCH</name>
<keyword evidence="7" id="KW-0067">ATP-binding</keyword>
<comment type="catalytic activity">
    <reaction evidence="1">
        <text>ATP + protein L-histidine = ADP + protein N-phospho-L-histidine.</text>
        <dbReference type="EC" id="2.7.13.3"/>
    </reaction>
</comment>
<dbReference type="PROSITE" id="PS50885">
    <property type="entry name" value="HAMP"/>
    <property type="match status" value="1"/>
</dbReference>
<evidence type="ECO:0000313" key="10">
    <source>
        <dbReference type="EMBL" id="UYP45612.1"/>
    </source>
</evidence>
<evidence type="ECO:0000259" key="9">
    <source>
        <dbReference type="PROSITE" id="PS50885"/>
    </source>
</evidence>
<dbReference type="SUPFAM" id="SSF158472">
    <property type="entry name" value="HAMP domain-like"/>
    <property type="match status" value="1"/>
</dbReference>